<evidence type="ECO:0000313" key="3">
    <source>
        <dbReference type="Proteomes" id="UP001150907"/>
    </source>
</evidence>
<keyword evidence="1" id="KW-0472">Membrane</keyword>
<name>A0A9W8B8L9_9FUNG</name>
<organism evidence="2 3">
    <name type="scientific">Coemansia thaxteri</name>
    <dbReference type="NCBI Taxonomy" id="2663907"/>
    <lineage>
        <taxon>Eukaryota</taxon>
        <taxon>Fungi</taxon>
        <taxon>Fungi incertae sedis</taxon>
        <taxon>Zoopagomycota</taxon>
        <taxon>Kickxellomycotina</taxon>
        <taxon>Kickxellomycetes</taxon>
        <taxon>Kickxellales</taxon>
        <taxon>Kickxellaceae</taxon>
        <taxon>Coemansia</taxon>
    </lineage>
</organism>
<dbReference type="EMBL" id="JANBQF010001306">
    <property type="protein sequence ID" value="KAJ1997523.1"/>
    <property type="molecule type" value="Genomic_DNA"/>
</dbReference>
<reference evidence="2" key="1">
    <citation type="submission" date="2022-07" db="EMBL/GenBank/DDBJ databases">
        <title>Phylogenomic reconstructions and comparative analyses of Kickxellomycotina fungi.</title>
        <authorList>
            <person name="Reynolds N.K."/>
            <person name="Stajich J.E."/>
            <person name="Barry K."/>
            <person name="Grigoriev I.V."/>
            <person name="Crous P."/>
            <person name="Smith M.E."/>
        </authorList>
    </citation>
    <scope>NUCLEOTIDE SEQUENCE</scope>
    <source>
        <strain evidence="2">IMI 214461</strain>
    </source>
</reference>
<feature type="non-terminal residue" evidence="2">
    <location>
        <position position="390"/>
    </location>
</feature>
<keyword evidence="3" id="KW-1185">Reference proteome</keyword>
<protein>
    <submittedName>
        <fullName evidence="2">Uncharacterized protein</fullName>
    </submittedName>
</protein>
<accession>A0A9W8B8L9</accession>
<proteinExistence type="predicted"/>
<gene>
    <name evidence="2" type="ORF">H4R26_005803</name>
</gene>
<comment type="caution">
    <text evidence="2">The sequence shown here is derived from an EMBL/GenBank/DDBJ whole genome shotgun (WGS) entry which is preliminary data.</text>
</comment>
<evidence type="ECO:0000313" key="2">
    <source>
        <dbReference type="EMBL" id="KAJ1997523.1"/>
    </source>
</evidence>
<feature type="transmembrane region" description="Helical" evidence="1">
    <location>
        <begin position="45"/>
        <end position="69"/>
    </location>
</feature>
<keyword evidence="1" id="KW-1133">Transmembrane helix</keyword>
<keyword evidence="1" id="KW-0812">Transmembrane</keyword>
<dbReference type="OrthoDB" id="5596588at2759"/>
<sequence>MLRLTRQIKKCHAQLLFIRAELARMGSVDLADCAPPRDLVASRSALASMAGGASSVLLLVTASLCWLLVALQVARGALSAIFVGEPDLTHNFTYFTPALSALSRDRPADALYNGSHLPAGPPEWSQLAVSPLVTVCQIVSAMLLFTVVMFGLLSMTPPAAEGSVIPARLLPASHFVLLLQARQWSWLPRLLLPPDFLAAADPRPAAASLEAETNNAVAPAVAGNVSRVFFSSSADLTSYYRELQRQESVSPSAPAMLVPGGSLPESFFQSRVWGRRVFLLWTSRSACPLSPASLLAYTWLVCSLAMTWPSVLRTAGLISERAYVLPIASLVEPLWDARPADDERPLVLQLPCAHCNSQPRLDAGLLDASNQPLAGAMRWTELPPAASTNS</sequence>
<dbReference type="Proteomes" id="UP001150907">
    <property type="component" value="Unassembled WGS sequence"/>
</dbReference>
<dbReference type="AlphaFoldDB" id="A0A9W8B8L9"/>
<evidence type="ECO:0000256" key="1">
    <source>
        <dbReference type="SAM" id="Phobius"/>
    </source>
</evidence>